<gene>
    <name evidence="1" type="ORF">BJ212DRAFT_1443794</name>
</gene>
<accession>A0A9P7EME7</accession>
<dbReference type="Pfam" id="PF18759">
    <property type="entry name" value="Plavaka"/>
    <property type="match status" value="1"/>
</dbReference>
<dbReference type="Proteomes" id="UP000807769">
    <property type="component" value="Unassembled WGS sequence"/>
</dbReference>
<organism evidence="1 2">
    <name type="scientific">Suillus subaureus</name>
    <dbReference type="NCBI Taxonomy" id="48587"/>
    <lineage>
        <taxon>Eukaryota</taxon>
        <taxon>Fungi</taxon>
        <taxon>Dikarya</taxon>
        <taxon>Basidiomycota</taxon>
        <taxon>Agaricomycotina</taxon>
        <taxon>Agaricomycetes</taxon>
        <taxon>Agaricomycetidae</taxon>
        <taxon>Boletales</taxon>
        <taxon>Suillineae</taxon>
        <taxon>Suillaceae</taxon>
        <taxon>Suillus</taxon>
    </lineage>
</organism>
<sequence length="275" mass="30930">MSKDLRVQIEGLPEQIKVSSYKTKVPLVLYWRDGLDVIKHLFTNPVFMPCMDFRPYQEFEGPDGHADHAWEIQDKLPPGYSFVGVIGASDKTPLMIRTGNKEMHPLLISLANIHAGVHMKATSHVFALIAARDGCVMSDLRGDLCMIHTPLVAWIADYPEQLLIACTASKHSPISLAVSTQFWDPLPHSPQICSHTIDAIERACAISDHCDIASFYKACQTLHLNGVVELYWMDWGDACPSHFLMPDALHQWHKFFFNHPITWSINIMGGAELNL</sequence>
<dbReference type="AlphaFoldDB" id="A0A9P7EME7"/>
<dbReference type="RefSeq" id="XP_041198991.1">
    <property type="nucleotide sequence ID" value="XM_041337880.1"/>
</dbReference>
<keyword evidence="2" id="KW-1185">Reference proteome</keyword>
<dbReference type="InterPro" id="IPR041078">
    <property type="entry name" value="Plavaka"/>
</dbReference>
<protein>
    <submittedName>
        <fullName evidence="1">Uncharacterized protein</fullName>
    </submittedName>
</protein>
<comment type="caution">
    <text evidence="1">The sequence shown here is derived from an EMBL/GenBank/DDBJ whole genome shotgun (WGS) entry which is preliminary data.</text>
</comment>
<dbReference type="GeneID" id="64631896"/>
<dbReference type="OrthoDB" id="2688393at2759"/>
<reference evidence="1" key="1">
    <citation type="journal article" date="2020" name="New Phytol.">
        <title>Comparative genomics reveals dynamic genome evolution in host specialist ectomycorrhizal fungi.</title>
        <authorList>
            <person name="Lofgren L.A."/>
            <person name="Nguyen N.H."/>
            <person name="Vilgalys R."/>
            <person name="Ruytinx J."/>
            <person name="Liao H.L."/>
            <person name="Branco S."/>
            <person name="Kuo A."/>
            <person name="LaButti K."/>
            <person name="Lipzen A."/>
            <person name="Andreopoulos W."/>
            <person name="Pangilinan J."/>
            <person name="Riley R."/>
            <person name="Hundley H."/>
            <person name="Na H."/>
            <person name="Barry K."/>
            <person name="Grigoriev I.V."/>
            <person name="Stajich J.E."/>
            <person name="Kennedy P.G."/>
        </authorList>
    </citation>
    <scope>NUCLEOTIDE SEQUENCE</scope>
    <source>
        <strain evidence="1">MN1</strain>
    </source>
</reference>
<evidence type="ECO:0000313" key="1">
    <source>
        <dbReference type="EMBL" id="KAG1825738.1"/>
    </source>
</evidence>
<name>A0A9P7EME7_9AGAM</name>
<proteinExistence type="predicted"/>
<dbReference type="EMBL" id="JABBWG010000002">
    <property type="protein sequence ID" value="KAG1825738.1"/>
    <property type="molecule type" value="Genomic_DNA"/>
</dbReference>
<evidence type="ECO:0000313" key="2">
    <source>
        <dbReference type="Proteomes" id="UP000807769"/>
    </source>
</evidence>